<dbReference type="Proteomes" id="UP000292136">
    <property type="component" value="Unassembled WGS sequence"/>
</dbReference>
<sequence>MTIQPLNSSGPPAYPSQATNRATGDTVAVKRDIPIADVSSVSTTKNTGISEQEKQKPVEEMDALQEATHRANQTVAGLRSDLQFSIDDATGTSVVKLIDVKTKEVIRQIPAQEMLVIAKRLDELQGLLIKERV</sequence>
<dbReference type="InterPro" id="IPR035924">
    <property type="entry name" value="FlaG-like_sf"/>
</dbReference>
<dbReference type="SUPFAM" id="SSF160214">
    <property type="entry name" value="FlaG-like"/>
    <property type="match status" value="1"/>
</dbReference>
<dbReference type="EMBL" id="SHKM01000004">
    <property type="protein sequence ID" value="RZT75564.1"/>
    <property type="molecule type" value="Genomic_DNA"/>
</dbReference>
<protein>
    <submittedName>
        <fullName evidence="2">Flagellar protein FlaG</fullName>
    </submittedName>
</protein>
<dbReference type="InterPro" id="IPR005186">
    <property type="entry name" value="FlaG"/>
</dbReference>
<reference evidence="2 3" key="1">
    <citation type="submission" date="2019-02" db="EMBL/GenBank/DDBJ databases">
        <title>Genomic Encyclopedia of Type Strains, Phase IV (KMG-IV): sequencing the most valuable type-strain genomes for metagenomic binning, comparative biology and taxonomic classification.</title>
        <authorList>
            <person name="Goeker M."/>
        </authorList>
    </citation>
    <scope>NUCLEOTIDE SEQUENCE [LARGE SCALE GENOMIC DNA]</scope>
    <source>
        <strain evidence="2 3">DSM 21223</strain>
    </source>
</reference>
<feature type="region of interest" description="Disordered" evidence="1">
    <location>
        <begin position="1"/>
        <end position="26"/>
    </location>
</feature>
<dbReference type="Pfam" id="PF03646">
    <property type="entry name" value="FlaG"/>
    <property type="match status" value="1"/>
</dbReference>
<dbReference type="Gene3D" id="3.30.160.170">
    <property type="entry name" value="FlaG-like"/>
    <property type="match status" value="1"/>
</dbReference>
<keyword evidence="2" id="KW-0969">Cilium</keyword>
<dbReference type="RefSeq" id="WP_130460205.1">
    <property type="nucleotide sequence ID" value="NZ_SHKM01000004.1"/>
</dbReference>
<keyword evidence="2" id="KW-0966">Cell projection</keyword>
<evidence type="ECO:0000256" key="1">
    <source>
        <dbReference type="SAM" id="MobiDB-lite"/>
    </source>
</evidence>
<comment type="caution">
    <text evidence="2">The sequence shown here is derived from an EMBL/GenBank/DDBJ whole genome shotgun (WGS) entry which is preliminary data.</text>
</comment>
<name>A0ABY0IPF2_9RHOO</name>
<accession>A0ABY0IPF2</accession>
<keyword evidence="3" id="KW-1185">Reference proteome</keyword>
<dbReference type="PANTHER" id="PTHR37166:SF1">
    <property type="entry name" value="PROTEIN FLAG"/>
    <property type="match status" value="1"/>
</dbReference>
<keyword evidence="2" id="KW-0282">Flagellum</keyword>
<evidence type="ECO:0000313" key="2">
    <source>
        <dbReference type="EMBL" id="RZT75564.1"/>
    </source>
</evidence>
<gene>
    <name evidence="2" type="ORF">EV678_3167</name>
</gene>
<proteinExistence type="predicted"/>
<evidence type="ECO:0000313" key="3">
    <source>
        <dbReference type="Proteomes" id="UP000292136"/>
    </source>
</evidence>
<organism evidence="2 3">
    <name type="scientific">Azospira oryzae</name>
    <dbReference type="NCBI Taxonomy" id="146939"/>
    <lineage>
        <taxon>Bacteria</taxon>
        <taxon>Pseudomonadati</taxon>
        <taxon>Pseudomonadota</taxon>
        <taxon>Betaproteobacteria</taxon>
        <taxon>Rhodocyclales</taxon>
        <taxon>Rhodocyclaceae</taxon>
        <taxon>Azospira</taxon>
    </lineage>
</organism>
<feature type="compositionally biased region" description="Polar residues" evidence="1">
    <location>
        <begin position="1"/>
        <end position="23"/>
    </location>
</feature>
<dbReference type="PANTHER" id="PTHR37166">
    <property type="entry name" value="PROTEIN FLAG"/>
    <property type="match status" value="1"/>
</dbReference>